<keyword evidence="2 6" id="KW-0349">Heme</keyword>
<proteinExistence type="inferred from homology"/>
<dbReference type="InterPro" id="IPR044399">
    <property type="entry name" value="Mb-like_M"/>
</dbReference>
<organism evidence="8 9">
    <name type="scientific">Cylindrotheca closterium</name>
    <dbReference type="NCBI Taxonomy" id="2856"/>
    <lineage>
        <taxon>Eukaryota</taxon>
        <taxon>Sar</taxon>
        <taxon>Stramenopiles</taxon>
        <taxon>Ochrophyta</taxon>
        <taxon>Bacillariophyta</taxon>
        <taxon>Bacillariophyceae</taxon>
        <taxon>Bacillariophycidae</taxon>
        <taxon>Bacillariales</taxon>
        <taxon>Bacillariaceae</taxon>
        <taxon>Cylindrotheca</taxon>
    </lineage>
</organism>
<gene>
    <name evidence="8" type="ORF">CYCCA115_LOCUS5585</name>
</gene>
<comment type="similarity">
    <text evidence="6">Belongs to the globin family.</text>
</comment>
<dbReference type="InterPro" id="IPR009050">
    <property type="entry name" value="Globin-like_sf"/>
</dbReference>
<evidence type="ECO:0000256" key="2">
    <source>
        <dbReference type="ARBA" id="ARBA00022617"/>
    </source>
</evidence>
<keyword evidence="4" id="KW-0479">Metal-binding</keyword>
<keyword evidence="1 6" id="KW-0813">Transport</keyword>
<dbReference type="PANTHER" id="PTHR46458:SF1">
    <property type="entry name" value="GEO09476P1"/>
    <property type="match status" value="1"/>
</dbReference>
<evidence type="ECO:0000313" key="8">
    <source>
        <dbReference type="EMBL" id="CAJ1937273.1"/>
    </source>
</evidence>
<dbReference type="GO" id="GO:0005344">
    <property type="term" value="F:oxygen carrier activity"/>
    <property type="evidence" value="ECO:0007669"/>
    <property type="project" value="UniProtKB-KW"/>
</dbReference>
<dbReference type="Proteomes" id="UP001295423">
    <property type="component" value="Unassembled WGS sequence"/>
</dbReference>
<dbReference type="PANTHER" id="PTHR46458">
    <property type="entry name" value="BLR2807 PROTEIN"/>
    <property type="match status" value="1"/>
</dbReference>
<dbReference type="GO" id="GO:0019825">
    <property type="term" value="F:oxygen binding"/>
    <property type="evidence" value="ECO:0007669"/>
    <property type="project" value="InterPro"/>
</dbReference>
<keyword evidence="9" id="KW-1185">Reference proteome</keyword>
<dbReference type="AlphaFoldDB" id="A0AAD2FKD5"/>
<dbReference type="InterPro" id="IPR000971">
    <property type="entry name" value="Globin"/>
</dbReference>
<dbReference type="EMBL" id="CAKOGP040000624">
    <property type="protein sequence ID" value="CAJ1937273.1"/>
    <property type="molecule type" value="Genomic_DNA"/>
</dbReference>
<dbReference type="GO" id="GO:0046872">
    <property type="term" value="F:metal ion binding"/>
    <property type="evidence" value="ECO:0007669"/>
    <property type="project" value="UniProtKB-KW"/>
</dbReference>
<dbReference type="GO" id="GO:0020037">
    <property type="term" value="F:heme binding"/>
    <property type="evidence" value="ECO:0007669"/>
    <property type="project" value="InterPro"/>
</dbReference>
<dbReference type="InterPro" id="IPR012292">
    <property type="entry name" value="Globin/Proto"/>
</dbReference>
<dbReference type="CDD" id="cd01040">
    <property type="entry name" value="Mb-like"/>
    <property type="match status" value="1"/>
</dbReference>
<keyword evidence="5" id="KW-0408">Iron</keyword>
<dbReference type="PROSITE" id="PS01033">
    <property type="entry name" value="GLOBIN"/>
    <property type="match status" value="1"/>
</dbReference>
<dbReference type="Pfam" id="PF00042">
    <property type="entry name" value="Globin"/>
    <property type="match status" value="1"/>
</dbReference>
<evidence type="ECO:0000256" key="3">
    <source>
        <dbReference type="ARBA" id="ARBA00022621"/>
    </source>
</evidence>
<feature type="domain" description="Globin" evidence="7">
    <location>
        <begin position="4"/>
        <end position="158"/>
    </location>
</feature>
<accession>A0AAD2FKD5</accession>
<evidence type="ECO:0000256" key="6">
    <source>
        <dbReference type="RuleBase" id="RU000356"/>
    </source>
</evidence>
<evidence type="ECO:0000256" key="1">
    <source>
        <dbReference type="ARBA" id="ARBA00022448"/>
    </source>
</evidence>
<evidence type="ECO:0000256" key="4">
    <source>
        <dbReference type="ARBA" id="ARBA00022723"/>
    </source>
</evidence>
<evidence type="ECO:0000259" key="7">
    <source>
        <dbReference type="PROSITE" id="PS01033"/>
    </source>
</evidence>
<evidence type="ECO:0000313" key="9">
    <source>
        <dbReference type="Proteomes" id="UP001295423"/>
    </source>
</evidence>
<dbReference type="SUPFAM" id="SSF46458">
    <property type="entry name" value="Globin-like"/>
    <property type="match status" value="1"/>
</dbReference>
<reference evidence="8" key="1">
    <citation type="submission" date="2023-08" db="EMBL/GenBank/DDBJ databases">
        <authorList>
            <person name="Audoor S."/>
            <person name="Bilcke G."/>
        </authorList>
    </citation>
    <scope>NUCLEOTIDE SEQUENCE</scope>
</reference>
<keyword evidence="3 6" id="KW-0561">Oxygen transport</keyword>
<protein>
    <recommendedName>
        <fullName evidence="7">Globin domain-containing protein</fullName>
    </recommendedName>
</protein>
<dbReference type="Gene3D" id="1.10.490.10">
    <property type="entry name" value="Globins"/>
    <property type="match status" value="1"/>
</dbReference>
<name>A0AAD2FKD5_9STRA</name>
<comment type="caution">
    <text evidence="8">The sequence shown here is derived from an EMBL/GenBank/DDBJ whole genome shotgun (WGS) entry which is preliminary data.</text>
</comment>
<dbReference type="InterPro" id="IPR050532">
    <property type="entry name" value="Globin-like_OT"/>
</dbReference>
<evidence type="ECO:0000256" key="5">
    <source>
        <dbReference type="ARBA" id="ARBA00023004"/>
    </source>
</evidence>
<sequence>MVAEMSYSTVSNVIDTWEQVRRRENYEQEVGTKLFQKFFSIEPEAKAIFGFRPDMDLSSDEVVKNKRFIKHAQFFIQMIDRALSLLGPEIEMLTEIMLELGEKHVRYGVKAEYFNSMGTALIHAVKTVLGESEFTEEIRADWLEVYGALSYDMIRGQKNAH</sequence>